<accession>A0ABU6Z9S1</accession>
<protein>
    <submittedName>
        <fullName evidence="1">Uncharacterized protein</fullName>
    </submittedName>
</protein>
<gene>
    <name evidence="1" type="ORF">PIB30_025376</name>
</gene>
<dbReference type="Proteomes" id="UP001341840">
    <property type="component" value="Unassembled WGS sequence"/>
</dbReference>
<keyword evidence="2" id="KW-1185">Reference proteome</keyword>
<evidence type="ECO:0000313" key="2">
    <source>
        <dbReference type="Proteomes" id="UP001341840"/>
    </source>
</evidence>
<dbReference type="EMBL" id="JASCZI010271953">
    <property type="protein sequence ID" value="MED6218285.1"/>
    <property type="molecule type" value="Genomic_DNA"/>
</dbReference>
<evidence type="ECO:0000313" key="1">
    <source>
        <dbReference type="EMBL" id="MED6218285.1"/>
    </source>
</evidence>
<reference evidence="1 2" key="1">
    <citation type="journal article" date="2023" name="Plants (Basel)">
        <title>Bridging the Gap: Combining Genomics and Transcriptomics Approaches to Understand Stylosanthes scabra, an Orphan Legume from the Brazilian Caatinga.</title>
        <authorList>
            <person name="Ferreira-Neto J.R.C."/>
            <person name="da Silva M.D."/>
            <person name="Binneck E."/>
            <person name="de Melo N.F."/>
            <person name="da Silva R.H."/>
            <person name="de Melo A.L.T.M."/>
            <person name="Pandolfi V."/>
            <person name="Bustamante F.O."/>
            <person name="Brasileiro-Vidal A.C."/>
            <person name="Benko-Iseppon A.M."/>
        </authorList>
    </citation>
    <scope>NUCLEOTIDE SEQUENCE [LARGE SCALE GENOMIC DNA]</scope>
    <source>
        <tissue evidence="1">Leaves</tissue>
    </source>
</reference>
<proteinExistence type="predicted"/>
<sequence>MKNASKGGTEPKPLQGIVVAGATPSAVKEMALVEEVPAVEEGATKTTSVRGCGLGHGPMLESTGDDCRADEQGVNPRTQIATRRINSCKNRLGPAGRIGLTGNRTTKNPNISYLAAPITQSPPNPTTTSCAFIPQIPTLSPNHRRLPHSSALLPSPRVVPLYLGRREPSLSLCVAAVELSLSLCHCRISAVHHRRVSATVTPLQVSPRPPSSSPLS</sequence>
<organism evidence="1 2">
    <name type="scientific">Stylosanthes scabra</name>
    <dbReference type="NCBI Taxonomy" id="79078"/>
    <lineage>
        <taxon>Eukaryota</taxon>
        <taxon>Viridiplantae</taxon>
        <taxon>Streptophyta</taxon>
        <taxon>Embryophyta</taxon>
        <taxon>Tracheophyta</taxon>
        <taxon>Spermatophyta</taxon>
        <taxon>Magnoliopsida</taxon>
        <taxon>eudicotyledons</taxon>
        <taxon>Gunneridae</taxon>
        <taxon>Pentapetalae</taxon>
        <taxon>rosids</taxon>
        <taxon>fabids</taxon>
        <taxon>Fabales</taxon>
        <taxon>Fabaceae</taxon>
        <taxon>Papilionoideae</taxon>
        <taxon>50 kb inversion clade</taxon>
        <taxon>dalbergioids sensu lato</taxon>
        <taxon>Dalbergieae</taxon>
        <taxon>Pterocarpus clade</taxon>
        <taxon>Stylosanthes</taxon>
    </lineage>
</organism>
<name>A0ABU6Z9S1_9FABA</name>
<comment type="caution">
    <text evidence="1">The sequence shown here is derived from an EMBL/GenBank/DDBJ whole genome shotgun (WGS) entry which is preliminary data.</text>
</comment>